<gene>
    <name evidence="3" type="primary">LOC121403066</name>
</gene>
<feature type="compositionally biased region" description="Basic residues" evidence="1">
    <location>
        <begin position="334"/>
        <end position="349"/>
    </location>
</feature>
<accession>A0A8J1MZL8</accession>
<feature type="region of interest" description="Disordered" evidence="1">
    <location>
        <begin position="315"/>
        <end position="368"/>
    </location>
</feature>
<feature type="compositionally biased region" description="Basic and acidic residues" evidence="1">
    <location>
        <begin position="355"/>
        <end position="368"/>
    </location>
</feature>
<keyword evidence="2" id="KW-1185">Reference proteome</keyword>
<evidence type="ECO:0000313" key="2">
    <source>
        <dbReference type="Proteomes" id="UP000186698"/>
    </source>
</evidence>
<dbReference type="GeneID" id="121403066"/>
<sequence>MLLRGFPLLKKTHKHVSAPFGGKNKRLTQGSSSAKGARLGSSSCTCSPAGRSVSAGINMSDDETLFPTSQLVDWESEEVNLSYTSGDKGECSHLQMTRVNLQGRQPPAKLTAKRWCIDKDTEVYNFLHLGFRTPLVREDELILRSHVGIPDMSQLVAPELDPALISILGNQALKADIMDQSLRNIQFKIADAIGPLVLMLVKAEQEGPDTEHLPRTTLLASRIAMLQAISRASLIIGQTFNHVTNIRRARLLKSAGLADLAPKSSECPNTSTPHLFGPDFIQEVKSRYKAKKSFADIKPTKRFSAKPFRKEGWFSRAQESSRVGQGSHQSTFKNRSHFPSKGNFSKKKPGWNQQTRKDTTHQPKNKEN</sequence>
<feature type="compositionally biased region" description="Polar residues" evidence="1">
    <location>
        <begin position="27"/>
        <end position="42"/>
    </location>
</feature>
<feature type="compositionally biased region" description="Polar residues" evidence="1">
    <location>
        <begin position="317"/>
        <end position="333"/>
    </location>
</feature>
<dbReference type="Proteomes" id="UP000186698">
    <property type="component" value="Chromosome 4L"/>
</dbReference>
<dbReference type="RefSeq" id="XP_041446450.1">
    <property type="nucleotide sequence ID" value="XM_041590516.1"/>
</dbReference>
<dbReference type="OrthoDB" id="10480788at2759"/>
<feature type="region of interest" description="Disordered" evidence="1">
    <location>
        <begin position="17"/>
        <end position="42"/>
    </location>
</feature>
<dbReference type="AlphaFoldDB" id="A0A8J1MZL8"/>
<organism evidence="2 3">
    <name type="scientific">Xenopus laevis</name>
    <name type="common">African clawed frog</name>
    <dbReference type="NCBI Taxonomy" id="8355"/>
    <lineage>
        <taxon>Eukaryota</taxon>
        <taxon>Metazoa</taxon>
        <taxon>Chordata</taxon>
        <taxon>Craniata</taxon>
        <taxon>Vertebrata</taxon>
        <taxon>Euteleostomi</taxon>
        <taxon>Amphibia</taxon>
        <taxon>Batrachia</taxon>
        <taxon>Anura</taxon>
        <taxon>Pipoidea</taxon>
        <taxon>Pipidae</taxon>
        <taxon>Xenopodinae</taxon>
        <taxon>Xenopus</taxon>
        <taxon>Xenopus</taxon>
    </lineage>
</organism>
<dbReference type="KEGG" id="xla:121403066"/>
<evidence type="ECO:0000256" key="1">
    <source>
        <dbReference type="SAM" id="MobiDB-lite"/>
    </source>
</evidence>
<reference evidence="3" key="1">
    <citation type="submission" date="2025-08" db="UniProtKB">
        <authorList>
            <consortium name="RefSeq"/>
        </authorList>
    </citation>
    <scope>IDENTIFICATION</scope>
    <source>
        <strain evidence="3">J_2021</strain>
        <tissue evidence="3">Erythrocytes</tissue>
    </source>
</reference>
<evidence type="ECO:0000313" key="3">
    <source>
        <dbReference type="RefSeq" id="XP_041446450.1"/>
    </source>
</evidence>
<name>A0A8J1MZL8_XENLA</name>
<protein>
    <submittedName>
        <fullName evidence="3">Uncharacterized protein LOC121403066</fullName>
    </submittedName>
</protein>
<proteinExistence type="predicted"/>